<keyword evidence="2" id="KW-0472">Membrane</keyword>
<proteinExistence type="predicted"/>
<feature type="compositionally biased region" description="Low complexity" evidence="1">
    <location>
        <begin position="112"/>
        <end position="142"/>
    </location>
</feature>
<comment type="caution">
    <text evidence="4">The sequence shown here is derived from an EMBL/GenBank/DDBJ whole genome shotgun (WGS) entry which is preliminary data.</text>
</comment>
<dbReference type="InterPro" id="IPR010982">
    <property type="entry name" value="Lambda_DNA-bd_dom_sf"/>
</dbReference>
<dbReference type="PROSITE" id="PS50943">
    <property type="entry name" value="HTH_CROC1"/>
    <property type="match status" value="1"/>
</dbReference>
<dbReference type="SUPFAM" id="SSF47413">
    <property type="entry name" value="lambda repressor-like DNA-binding domains"/>
    <property type="match status" value="1"/>
</dbReference>
<dbReference type="InterPro" id="IPR036365">
    <property type="entry name" value="PGBD-like_sf"/>
</dbReference>
<feature type="domain" description="HTH cro/C1-type" evidence="3">
    <location>
        <begin position="26"/>
        <end position="80"/>
    </location>
</feature>
<evidence type="ECO:0000313" key="4">
    <source>
        <dbReference type="EMBL" id="GAA0933089.1"/>
    </source>
</evidence>
<dbReference type="EMBL" id="BAAAHG010000101">
    <property type="protein sequence ID" value="GAA0933089.1"/>
    <property type="molecule type" value="Genomic_DNA"/>
</dbReference>
<reference evidence="4 5" key="1">
    <citation type="journal article" date="2019" name="Int. J. Syst. Evol. Microbiol.">
        <title>The Global Catalogue of Microorganisms (GCM) 10K type strain sequencing project: providing services to taxonomists for standard genome sequencing and annotation.</title>
        <authorList>
            <consortium name="The Broad Institute Genomics Platform"/>
            <consortium name="The Broad Institute Genome Sequencing Center for Infectious Disease"/>
            <person name="Wu L."/>
            <person name="Ma J."/>
        </authorList>
    </citation>
    <scope>NUCLEOTIDE SEQUENCE [LARGE SCALE GENOMIC DNA]</scope>
    <source>
        <strain evidence="4 5">JCM 10673</strain>
    </source>
</reference>
<evidence type="ECO:0000256" key="2">
    <source>
        <dbReference type="SAM" id="Phobius"/>
    </source>
</evidence>
<evidence type="ECO:0000256" key="1">
    <source>
        <dbReference type="SAM" id="MobiDB-lite"/>
    </source>
</evidence>
<accession>A0ABN1PUS2</accession>
<dbReference type="Pfam" id="PF01471">
    <property type="entry name" value="PG_binding_1"/>
    <property type="match status" value="1"/>
</dbReference>
<feature type="region of interest" description="Disordered" evidence="1">
    <location>
        <begin position="89"/>
        <end position="162"/>
    </location>
</feature>
<dbReference type="CDD" id="cd00093">
    <property type="entry name" value="HTH_XRE"/>
    <property type="match status" value="1"/>
</dbReference>
<dbReference type="SUPFAM" id="SSF47090">
    <property type="entry name" value="PGBD-like"/>
    <property type="match status" value="1"/>
</dbReference>
<protein>
    <recommendedName>
        <fullName evidence="3">HTH cro/C1-type domain-containing protein</fullName>
    </recommendedName>
</protein>
<dbReference type="Proteomes" id="UP001501005">
    <property type="component" value="Unassembled WGS sequence"/>
</dbReference>
<feature type="transmembrane region" description="Helical" evidence="2">
    <location>
        <begin position="165"/>
        <end position="185"/>
    </location>
</feature>
<dbReference type="InterPro" id="IPR036366">
    <property type="entry name" value="PGBDSf"/>
</dbReference>
<organism evidence="4 5">
    <name type="scientific">Streptomyces thermoalcalitolerans</name>
    <dbReference type="NCBI Taxonomy" id="65605"/>
    <lineage>
        <taxon>Bacteria</taxon>
        <taxon>Bacillati</taxon>
        <taxon>Actinomycetota</taxon>
        <taxon>Actinomycetes</taxon>
        <taxon>Kitasatosporales</taxon>
        <taxon>Streptomycetaceae</taxon>
        <taxon>Streptomyces</taxon>
    </lineage>
</organism>
<dbReference type="Pfam" id="PF13560">
    <property type="entry name" value="HTH_31"/>
    <property type="match status" value="1"/>
</dbReference>
<dbReference type="InterPro" id="IPR001387">
    <property type="entry name" value="Cro/C1-type_HTH"/>
</dbReference>
<dbReference type="Gene3D" id="1.10.101.10">
    <property type="entry name" value="PGBD-like superfamily/PGBD"/>
    <property type="match status" value="1"/>
</dbReference>
<dbReference type="SMART" id="SM00530">
    <property type="entry name" value="HTH_XRE"/>
    <property type="match status" value="1"/>
</dbReference>
<keyword evidence="2" id="KW-1133">Transmembrane helix</keyword>
<evidence type="ECO:0000259" key="3">
    <source>
        <dbReference type="PROSITE" id="PS50943"/>
    </source>
</evidence>
<evidence type="ECO:0000313" key="5">
    <source>
        <dbReference type="Proteomes" id="UP001501005"/>
    </source>
</evidence>
<keyword evidence="2" id="KW-0812">Transmembrane</keyword>
<dbReference type="InterPro" id="IPR002477">
    <property type="entry name" value="Peptidoglycan-bd-like"/>
</dbReference>
<gene>
    <name evidence="4" type="ORF">GCM10009549_57320</name>
</gene>
<keyword evidence="5" id="KW-1185">Reference proteome</keyword>
<sequence>MWGDMSPWKQLPHSLDPRARHLVVQLRRLKDHSGLSLQALASRTGYSRSSWDRYLNGRALPPQRAVAAFARACAADAERLLALHELAAAATDGPGGPGGGARREGPDQPRNPESAESAESAEPTEQAEPAEPTEQAGQAGAASTSGKPEEEPENGGGGRSGLRPWVTASVAAAVTAVVVLTVLLVTAPGNKGEERGGRVVAAGSPVTDPEQKPFVFRPGKDYPCAVHRDDDGLLYAGYSRTRTALIGKGSTQWAVVEAQCLLRHHGFPPGLADGIFGSRTERAVKRLQRDAHIVVDGVVGEDTWGVLRK</sequence>
<dbReference type="Gene3D" id="1.10.260.40">
    <property type="entry name" value="lambda repressor-like DNA-binding domains"/>
    <property type="match status" value="1"/>
</dbReference>
<name>A0ABN1PUS2_9ACTN</name>